<dbReference type="PANTHER" id="PTHR23502:SF132">
    <property type="entry name" value="POLYAMINE TRANSPORTER 2-RELATED"/>
    <property type="match status" value="1"/>
</dbReference>
<keyword evidence="6 8" id="KW-1133">Transmembrane helix</keyword>
<dbReference type="Proteomes" id="UP001163156">
    <property type="component" value="Chromosome"/>
</dbReference>
<dbReference type="InterPro" id="IPR011701">
    <property type="entry name" value="MFS"/>
</dbReference>
<dbReference type="SUPFAM" id="SSF103473">
    <property type="entry name" value="MFS general substrate transporter"/>
    <property type="match status" value="1"/>
</dbReference>
<feature type="transmembrane region" description="Helical" evidence="8">
    <location>
        <begin position="165"/>
        <end position="192"/>
    </location>
</feature>
<reference evidence="10" key="1">
    <citation type="submission" date="2022-10" db="EMBL/GenBank/DDBJ databases">
        <title>Algoriphagus sp. a novel bacteria isolate from halophytes salicornia europaea.</title>
        <authorList>
            <person name="Peng Y."/>
            <person name="Jiang L."/>
            <person name="Lee J."/>
        </authorList>
    </citation>
    <scope>NUCLEOTIDE SEQUENCE</scope>
    <source>
        <strain evidence="10">TR-M5</strain>
    </source>
</reference>
<evidence type="ECO:0000256" key="3">
    <source>
        <dbReference type="ARBA" id="ARBA00022448"/>
    </source>
</evidence>
<evidence type="ECO:0000256" key="8">
    <source>
        <dbReference type="SAM" id="Phobius"/>
    </source>
</evidence>
<accession>A0ABY6MFP2</accession>
<name>A0ABY6MFP2_9BACT</name>
<keyword evidence="4" id="KW-1003">Cell membrane</keyword>
<feature type="transmembrane region" description="Helical" evidence="8">
    <location>
        <begin position="104"/>
        <end position="125"/>
    </location>
</feature>
<feature type="domain" description="Major facilitator superfamily (MFS) profile" evidence="9">
    <location>
        <begin position="13"/>
        <end position="397"/>
    </location>
</feature>
<evidence type="ECO:0000256" key="7">
    <source>
        <dbReference type="ARBA" id="ARBA00023136"/>
    </source>
</evidence>
<proteinExistence type="inferred from homology"/>
<evidence type="ECO:0000259" key="9">
    <source>
        <dbReference type="PROSITE" id="PS50850"/>
    </source>
</evidence>
<keyword evidence="3" id="KW-0813">Transport</keyword>
<feature type="transmembrane region" description="Helical" evidence="8">
    <location>
        <begin position="373"/>
        <end position="390"/>
    </location>
</feature>
<dbReference type="NCBIfam" id="TIGR00710">
    <property type="entry name" value="efflux_Bcr_CflA"/>
    <property type="match status" value="1"/>
</dbReference>
<feature type="transmembrane region" description="Helical" evidence="8">
    <location>
        <begin position="79"/>
        <end position="98"/>
    </location>
</feature>
<dbReference type="Gene3D" id="1.20.1720.10">
    <property type="entry name" value="Multidrug resistance protein D"/>
    <property type="match status" value="1"/>
</dbReference>
<organism evidence="10 11">
    <name type="scientific">Algoriphagus halophytocola</name>
    <dbReference type="NCBI Taxonomy" id="2991499"/>
    <lineage>
        <taxon>Bacteria</taxon>
        <taxon>Pseudomonadati</taxon>
        <taxon>Bacteroidota</taxon>
        <taxon>Cytophagia</taxon>
        <taxon>Cytophagales</taxon>
        <taxon>Cyclobacteriaceae</taxon>
        <taxon>Algoriphagus</taxon>
    </lineage>
</organism>
<dbReference type="PANTHER" id="PTHR23502">
    <property type="entry name" value="MAJOR FACILITATOR SUPERFAMILY"/>
    <property type="match status" value="1"/>
</dbReference>
<keyword evidence="7 8" id="KW-0472">Membrane</keyword>
<feature type="transmembrane region" description="Helical" evidence="8">
    <location>
        <begin position="217"/>
        <end position="235"/>
    </location>
</feature>
<feature type="transmembrane region" description="Helical" evidence="8">
    <location>
        <begin position="48"/>
        <end position="67"/>
    </location>
</feature>
<evidence type="ECO:0000256" key="6">
    <source>
        <dbReference type="ARBA" id="ARBA00022989"/>
    </source>
</evidence>
<evidence type="ECO:0000313" key="10">
    <source>
        <dbReference type="EMBL" id="UZD22635.1"/>
    </source>
</evidence>
<dbReference type="EMBL" id="CP110226">
    <property type="protein sequence ID" value="UZD22635.1"/>
    <property type="molecule type" value="Genomic_DNA"/>
</dbReference>
<feature type="transmembrane region" description="Helical" evidence="8">
    <location>
        <begin position="10"/>
        <end position="28"/>
    </location>
</feature>
<dbReference type="CDD" id="cd17320">
    <property type="entry name" value="MFS_MdfA_MDR_like"/>
    <property type="match status" value="1"/>
</dbReference>
<evidence type="ECO:0000313" key="11">
    <source>
        <dbReference type="Proteomes" id="UP001163156"/>
    </source>
</evidence>
<protein>
    <submittedName>
        <fullName evidence="10">Multidrug effflux MFS transporter</fullName>
    </submittedName>
</protein>
<dbReference type="InterPro" id="IPR020846">
    <property type="entry name" value="MFS_dom"/>
</dbReference>
<keyword evidence="11" id="KW-1185">Reference proteome</keyword>
<dbReference type="Pfam" id="PF07690">
    <property type="entry name" value="MFS_1"/>
    <property type="match status" value="1"/>
</dbReference>
<dbReference type="InterPro" id="IPR036259">
    <property type="entry name" value="MFS_trans_sf"/>
</dbReference>
<comment type="similarity">
    <text evidence="2">Belongs to the major facilitator superfamily. Bcr/CmlA family.</text>
</comment>
<dbReference type="PROSITE" id="PS50850">
    <property type="entry name" value="MFS"/>
    <property type="match status" value="1"/>
</dbReference>
<dbReference type="InterPro" id="IPR004812">
    <property type="entry name" value="Efflux_drug-R_Bcr/CmlA"/>
</dbReference>
<evidence type="ECO:0000256" key="4">
    <source>
        <dbReference type="ARBA" id="ARBA00022475"/>
    </source>
</evidence>
<feature type="transmembrane region" description="Helical" evidence="8">
    <location>
        <begin position="255"/>
        <end position="274"/>
    </location>
</feature>
<dbReference type="RefSeq" id="WP_264809156.1">
    <property type="nucleotide sequence ID" value="NZ_CP110226.1"/>
</dbReference>
<sequence length="411" mass="44449">MEKRYTKTEYFKIVLVLGALCTISPFSIDMYLPGFPEMAETLNTPISNIQLSLTAYLAGIAIGQLFYGPLLDRFGRKKPLYGGLALYILASIGCALSQSVENLILMRFIQAIGGCAGMVSAQAIVRDIFPVKKTAQAMSLLVLVIAVSPMIAPALGGFVTAAYDWHWVFIILAALTAIIWIATVVVLPAGALPDREVSLKPKQVWNSYLKVLENRQFLVYMLVGGIAGAAPFAYIASSADVFMNLYGLSEHQFGWIFGILAFAMIGSTQLNHILLRKFSSQQIINFSLHYQVTVGLLLVIGVYFDWFNVFTLIALMFVFLTAHGLNGPNTTALSMAPFSRNAGSASAMLGSMRMAIGGIVTAVVSLFHASSAFPMVIGMAICALGGFVVLKMDQLTPGTISKQREHTALST</sequence>
<evidence type="ECO:0000256" key="1">
    <source>
        <dbReference type="ARBA" id="ARBA00004651"/>
    </source>
</evidence>
<gene>
    <name evidence="10" type="ORF">OM944_18540</name>
</gene>
<keyword evidence="5 8" id="KW-0812">Transmembrane</keyword>
<feature type="transmembrane region" description="Helical" evidence="8">
    <location>
        <begin position="137"/>
        <end position="159"/>
    </location>
</feature>
<evidence type="ECO:0000256" key="2">
    <source>
        <dbReference type="ARBA" id="ARBA00006236"/>
    </source>
</evidence>
<comment type="subcellular location">
    <subcellularLocation>
        <location evidence="1">Cell membrane</location>
        <topology evidence="1">Multi-pass membrane protein</topology>
    </subcellularLocation>
</comment>
<evidence type="ECO:0000256" key="5">
    <source>
        <dbReference type="ARBA" id="ARBA00022692"/>
    </source>
</evidence>